<dbReference type="Pfam" id="PF00271">
    <property type="entry name" value="Helicase_C"/>
    <property type="match status" value="1"/>
</dbReference>
<keyword evidence="5" id="KW-0347">Helicase</keyword>
<dbReference type="InterPro" id="IPR014001">
    <property type="entry name" value="Helicase_ATP-bd"/>
</dbReference>
<dbReference type="AlphaFoldDB" id="A0A0D6ETQ3"/>
<evidence type="ECO:0000256" key="1">
    <source>
        <dbReference type="ARBA" id="ARBA00022741"/>
    </source>
</evidence>
<protein>
    <recommendedName>
        <fullName evidence="5">ATP-dependent RNA helicase</fullName>
        <ecNumber evidence="5">3.6.4.13</ecNumber>
    </recommendedName>
</protein>
<reference evidence="10" key="1">
    <citation type="submission" date="2015-02" db="EMBL/GenBank/DDBJ databases">
        <authorList>
            <person name="Gon?alves P."/>
        </authorList>
    </citation>
    <scope>NUCLEOTIDE SEQUENCE [LARGE SCALE GENOMIC DNA]</scope>
</reference>
<dbReference type="PROSITE" id="PS51192">
    <property type="entry name" value="HELICASE_ATP_BIND_1"/>
    <property type="match status" value="1"/>
</dbReference>
<comment type="domain">
    <text evidence="5">The Q motif is unique to and characteristic of the DEAD box family of RNA helicases and controls ATP binding and hydrolysis.</text>
</comment>
<evidence type="ECO:0000259" key="7">
    <source>
        <dbReference type="PROSITE" id="PS51192"/>
    </source>
</evidence>
<dbReference type="GO" id="GO:0003724">
    <property type="term" value="F:RNA helicase activity"/>
    <property type="evidence" value="ECO:0007669"/>
    <property type="project" value="UniProtKB-EC"/>
</dbReference>
<evidence type="ECO:0000259" key="8">
    <source>
        <dbReference type="PROSITE" id="PS51194"/>
    </source>
</evidence>
<keyword evidence="4 5" id="KW-0694">RNA-binding</keyword>
<organism evidence="9 10">
    <name type="scientific">Sporidiobolus salmonicolor</name>
    <name type="common">Yeast-like fungus</name>
    <name type="synonym">Sporobolomyces salmonicolor</name>
    <dbReference type="NCBI Taxonomy" id="5005"/>
    <lineage>
        <taxon>Eukaryota</taxon>
        <taxon>Fungi</taxon>
        <taxon>Dikarya</taxon>
        <taxon>Basidiomycota</taxon>
        <taxon>Pucciniomycotina</taxon>
        <taxon>Microbotryomycetes</taxon>
        <taxon>Sporidiobolales</taxon>
        <taxon>Sporidiobolaceae</taxon>
        <taxon>Sporobolomyces</taxon>
    </lineage>
</organism>
<keyword evidence="1 5" id="KW-0547">Nucleotide-binding</keyword>
<dbReference type="SMART" id="SM00487">
    <property type="entry name" value="DEXDc"/>
    <property type="match status" value="1"/>
</dbReference>
<evidence type="ECO:0000256" key="5">
    <source>
        <dbReference type="RuleBase" id="RU365068"/>
    </source>
</evidence>
<evidence type="ECO:0000256" key="6">
    <source>
        <dbReference type="SAM" id="MobiDB-lite"/>
    </source>
</evidence>
<dbReference type="GO" id="GO:0016787">
    <property type="term" value="F:hydrolase activity"/>
    <property type="evidence" value="ECO:0007669"/>
    <property type="project" value="UniProtKB-KW"/>
</dbReference>
<feature type="compositionally biased region" description="Gly residues" evidence="6">
    <location>
        <begin position="614"/>
        <end position="635"/>
    </location>
</feature>
<evidence type="ECO:0000313" key="9">
    <source>
        <dbReference type="EMBL" id="CEQ43213.1"/>
    </source>
</evidence>
<dbReference type="Pfam" id="PF00270">
    <property type="entry name" value="DEAD"/>
    <property type="match status" value="1"/>
</dbReference>
<dbReference type="InterPro" id="IPR027417">
    <property type="entry name" value="P-loop_NTPase"/>
</dbReference>
<sequence>MRAKVELTAELNRPFQYATMTDVQAAVLSRLPQLAGSPVRSDTSNEIQAAQDILVRAKTGTGKTLGFLIPALEGRLRSLEDFLEKYKRENPEASSNEAKKALAAYAKSTVGALILSPTRELATQIANEAIALTTHLPQFGVRLLVGGASRSNQLREWVRSPSNDIVVATPGRCVDLVESDPLIRKPLSNARMLILDEADTLLDMGFSDDIATVTKHLPDNNNRQTFLFSATVSKQIREIARKSLKKDHVYIDTVPANEVDTHMHIPQYHTILPSAEAQLTHILRLIAHDQLLHAREAAKNGGVGGGKTVVFLPTTRMTQLFSQILMSMKNHLPWGRDTLVVEIHSKKTQDQRTRASDMFRRATAGYSVLVTSDVSARGVDYPGVTRVIQVGVPGSRDLYIHRVGRTGRAGKSGRGDLVLLPWESGFISWQLNDIPLKPCTIGETQRELAALAADWDANPAEFAPPSRTTARNGHSRDRSSPRAMTLPAALSPRLETLDESLKTNVLPTLDTLDVREVFASLLGYYIQKAHELRTTKEVVVTGLKRWSVEAVGLEEEPYVSREFLAKMGMNDGRTKHRGKPRQDYGGFGDRGGSPWEKRGRQSSGDAPRRSPFGGDRGSYGGDRGSYGGDRGSYGGGERRAYGDRQRDSGDRSSRSRY</sequence>
<feature type="region of interest" description="Disordered" evidence="6">
    <location>
        <begin position="570"/>
        <end position="657"/>
    </location>
</feature>
<dbReference type="SUPFAM" id="SSF52540">
    <property type="entry name" value="P-loop containing nucleoside triphosphate hydrolases"/>
    <property type="match status" value="1"/>
</dbReference>
<keyword evidence="2 5" id="KW-0378">Hydrolase</keyword>
<proteinExistence type="inferred from homology"/>
<gene>
    <name evidence="9" type="primary">SPOSA6832_05120</name>
</gene>
<dbReference type="SMART" id="SM00490">
    <property type="entry name" value="HELICc"/>
    <property type="match status" value="1"/>
</dbReference>
<evidence type="ECO:0000313" key="10">
    <source>
        <dbReference type="Proteomes" id="UP000243876"/>
    </source>
</evidence>
<dbReference type="OrthoDB" id="193716at2759"/>
<dbReference type="Proteomes" id="UP000243876">
    <property type="component" value="Unassembled WGS sequence"/>
</dbReference>
<feature type="region of interest" description="Disordered" evidence="6">
    <location>
        <begin position="461"/>
        <end position="486"/>
    </location>
</feature>
<evidence type="ECO:0000256" key="3">
    <source>
        <dbReference type="ARBA" id="ARBA00022840"/>
    </source>
</evidence>
<dbReference type="GO" id="GO:0005524">
    <property type="term" value="F:ATP binding"/>
    <property type="evidence" value="ECO:0007669"/>
    <property type="project" value="UniProtKB-UniRule"/>
</dbReference>
<feature type="domain" description="Helicase ATP-binding" evidence="7">
    <location>
        <begin position="44"/>
        <end position="250"/>
    </location>
</feature>
<evidence type="ECO:0000256" key="4">
    <source>
        <dbReference type="ARBA" id="ARBA00022884"/>
    </source>
</evidence>
<dbReference type="EMBL" id="CENE01000065">
    <property type="protein sequence ID" value="CEQ43213.1"/>
    <property type="molecule type" value="Genomic_DNA"/>
</dbReference>
<evidence type="ECO:0000256" key="2">
    <source>
        <dbReference type="ARBA" id="ARBA00022801"/>
    </source>
</evidence>
<dbReference type="InterPro" id="IPR011545">
    <property type="entry name" value="DEAD/DEAH_box_helicase_dom"/>
</dbReference>
<feature type="domain" description="Helicase C-terminal" evidence="8">
    <location>
        <begin position="278"/>
        <end position="460"/>
    </location>
</feature>
<dbReference type="PANTHER" id="PTHR24031">
    <property type="entry name" value="RNA HELICASE"/>
    <property type="match status" value="1"/>
</dbReference>
<dbReference type="CDD" id="cd18787">
    <property type="entry name" value="SF2_C_DEAD"/>
    <property type="match status" value="1"/>
</dbReference>
<dbReference type="PROSITE" id="PS51194">
    <property type="entry name" value="HELICASE_CTER"/>
    <property type="match status" value="1"/>
</dbReference>
<dbReference type="GO" id="GO:0003723">
    <property type="term" value="F:RNA binding"/>
    <property type="evidence" value="ECO:0007669"/>
    <property type="project" value="UniProtKB-UniRule"/>
</dbReference>
<comment type="catalytic activity">
    <reaction evidence="5">
        <text>ATP + H2O = ADP + phosphate + H(+)</text>
        <dbReference type="Rhea" id="RHEA:13065"/>
        <dbReference type="ChEBI" id="CHEBI:15377"/>
        <dbReference type="ChEBI" id="CHEBI:15378"/>
        <dbReference type="ChEBI" id="CHEBI:30616"/>
        <dbReference type="ChEBI" id="CHEBI:43474"/>
        <dbReference type="ChEBI" id="CHEBI:456216"/>
        <dbReference type="EC" id="3.6.4.13"/>
    </reaction>
</comment>
<accession>A0A0D6ETQ3</accession>
<comment type="function">
    <text evidence="5">RNA helicase.</text>
</comment>
<dbReference type="Gene3D" id="3.40.50.300">
    <property type="entry name" value="P-loop containing nucleotide triphosphate hydrolases"/>
    <property type="match status" value="2"/>
</dbReference>
<name>A0A0D6ETQ3_SPOSA</name>
<comment type="similarity">
    <text evidence="5">Belongs to the DEAD box helicase family.</text>
</comment>
<dbReference type="EC" id="3.6.4.13" evidence="5"/>
<feature type="compositionally biased region" description="Basic and acidic residues" evidence="6">
    <location>
        <begin position="636"/>
        <end position="657"/>
    </location>
</feature>
<keyword evidence="3 5" id="KW-0067">ATP-binding</keyword>
<keyword evidence="10" id="KW-1185">Reference proteome</keyword>
<dbReference type="InterPro" id="IPR001650">
    <property type="entry name" value="Helicase_C-like"/>
</dbReference>